<dbReference type="GO" id="GO:0006749">
    <property type="term" value="P:glutathione metabolic process"/>
    <property type="evidence" value="ECO:0007669"/>
    <property type="project" value="TreeGrafter"/>
</dbReference>
<dbReference type="RefSeq" id="WP_047250875.1">
    <property type="nucleotide sequence ID" value="NZ_CP011367.1"/>
</dbReference>
<feature type="binding site" evidence="8">
    <location>
        <position position="50"/>
    </location>
    <ligand>
        <name>FAD</name>
        <dbReference type="ChEBI" id="CHEBI:57692"/>
    </ligand>
</feature>
<dbReference type="InterPro" id="IPR001100">
    <property type="entry name" value="Pyr_nuc-diS_OxRdtase"/>
</dbReference>
<feature type="binding site" evidence="8">
    <location>
        <begin position="173"/>
        <end position="180"/>
    </location>
    <ligand>
        <name>NAD(+)</name>
        <dbReference type="ChEBI" id="CHEBI:57540"/>
    </ligand>
</feature>
<dbReference type="KEGG" id="tvr:TVD_04030"/>
<dbReference type="InterPro" id="IPR012999">
    <property type="entry name" value="Pyr_OxRdtase_I_AS"/>
</dbReference>
<evidence type="ECO:0000256" key="6">
    <source>
        <dbReference type="ARBA" id="ARBA00023284"/>
    </source>
</evidence>
<feature type="domain" description="Pyridine nucleotide-disulphide oxidoreductase dimerisation" evidence="11">
    <location>
        <begin position="339"/>
        <end position="448"/>
    </location>
</feature>
<dbReference type="InterPro" id="IPR046952">
    <property type="entry name" value="GSHR/TRXR-like"/>
</dbReference>
<dbReference type="NCBIfam" id="NF004776">
    <property type="entry name" value="PRK06116.1"/>
    <property type="match status" value="1"/>
</dbReference>
<evidence type="ECO:0000259" key="11">
    <source>
        <dbReference type="Pfam" id="PF02852"/>
    </source>
</evidence>
<dbReference type="GO" id="GO:0005829">
    <property type="term" value="C:cytosol"/>
    <property type="evidence" value="ECO:0007669"/>
    <property type="project" value="TreeGrafter"/>
</dbReference>
<dbReference type="PRINTS" id="PR00411">
    <property type="entry name" value="PNDRDTASEI"/>
</dbReference>
<dbReference type="PANTHER" id="PTHR42737:SF2">
    <property type="entry name" value="GLUTATHIONE REDUCTASE"/>
    <property type="match status" value="1"/>
</dbReference>
<sequence length="464" mass="49416">MEHYDIIVIGGGSGGLAVAERAAPHGARVAVFDPKPLGGTCVNEGCVPKKLTWYAAEHLSHAREAGEFGVDVEIKGIRYADLANKRQAMLKDLNNFWSGHLEKLGVTHIPERARLADKNKVVSESGTEYTAERIVLAMGGAPLVPPLEGAELGATSDDFFEWTELPESIAVIGGGYIGLEMAGMLRSMGVKTDVVAMEDRVLEIADPMISQTLDQHMEHQGIGRHLGMKAAGLGGKPGAVTVKLEGGKELGPYEKVLWAVGRKPATQDMGLEEVGVEIARGGTIPVDEWQATNVEGIYALGDIIGKGPLTPVAIAAGRRLAAHWYAPETNPVPVDYDQIPTVTFTHPTAGMVGLTEPQAVEKHGDTVRIYETQFGGLNRAFAEGEVPPVAMKLVCVGNDEKVVGIHMIGANVDEMLQGFAVAVRMGATKRDLDLTIPLHPTSAEELVTLKEGRPGRQEGIAKAA</sequence>
<dbReference type="AlphaFoldDB" id="A0A0G3G047"/>
<organism evidence="13 14">
    <name type="scientific">Thioalkalivibrio versutus</name>
    <dbReference type="NCBI Taxonomy" id="106634"/>
    <lineage>
        <taxon>Bacteria</taxon>
        <taxon>Pseudomonadati</taxon>
        <taxon>Pseudomonadota</taxon>
        <taxon>Gammaproteobacteria</taxon>
        <taxon>Chromatiales</taxon>
        <taxon>Ectothiorhodospiraceae</taxon>
        <taxon>Thioalkalivibrio</taxon>
    </lineage>
</organism>
<evidence type="ECO:0000313" key="13">
    <source>
        <dbReference type="EMBL" id="AKJ94588.1"/>
    </source>
</evidence>
<evidence type="ECO:0000259" key="12">
    <source>
        <dbReference type="Pfam" id="PF07992"/>
    </source>
</evidence>
<dbReference type="Pfam" id="PF02852">
    <property type="entry name" value="Pyr_redox_dim"/>
    <property type="match status" value="1"/>
</dbReference>
<evidence type="ECO:0000313" key="14">
    <source>
        <dbReference type="Proteomes" id="UP000064201"/>
    </source>
</evidence>
<dbReference type="PRINTS" id="PR00368">
    <property type="entry name" value="FADPNR"/>
</dbReference>
<dbReference type="PANTHER" id="PTHR42737">
    <property type="entry name" value="GLUTATHIONE REDUCTASE"/>
    <property type="match status" value="1"/>
</dbReference>
<proteinExistence type="inferred from homology"/>
<feature type="active site" description="Proton acceptor" evidence="7">
    <location>
        <position position="439"/>
    </location>
</feature>
<comment type="similarity">
    <text evidence="1 10">Belongs to the class-I pyridine nucleotide-disulfide oxidoreductase family.</text>
</comment>
<dbReference type="PROSITE" id="PS00076">
    <property type="entry name" value="PYRIDINE_REDOX_1"/>
    <property type="match status" value="1"/>
</dbReference>
<gene>
    <name evidence="13" type="ORF">TVD_04030</name>
</gene>
<keyword evidence="2 10" id="KW-0285">Flavoprotein</keyword>
<dbReference type="PIRSF" id="PIRSF000350">
    <property type="entry name" value="Mercury_reductase_MerA"/>
    <property type="match status" value="1"/>
</dbReference>
<keyword evidence="4 10" id="KW-0560">Oxidoreductase</keyword>
<dbReference type="Proteomes" id="UP000064201">
    <property type="component" value="Chromosome"/>
</dbReference>
<evidence type="ECO:0000256" key="5">
    <source>
        <dbReference type="ARBA" id="ARBA00023157"/>
    </source>
</evidence>
<evidence type="ECO:0000256" key="8">
    <source>
        <dbReference type="PIRSR" id="PIRSR000350-3"/>
    </source>
</evidence>
<dbReference type="InterPro" id="IPR016156">
    <property type="entry name" value="FAD/NAD-linked_Rdtase_dimer_sf"/>
</dbReference>
<evidence type="ECO:0000256" key="2">
    <source>
        <dbReference type="ARBA" id="ARBA00022630"/>
    </source>
</evidence>
<comment type="cofactor">
    <cofactor evidence="8">
        <name>FAD</name>
        <dbReference type="ChEBI" id="CHEBI:57692"/>
    </cofactor>
    <text evidence="8">Binds 1 FAD per subunit.</text>
</comment>
<feature type="binding site" evidence="8">
    <location>
        <position position="302"/>
    </location>
    <ligand>
        <name>FAD</name>
        <dbReference type="ChEBI" id="CHEBI:57692"/>
    </ligand>
</feature>
<dbReference type="OrthoDB" id="9800167at2"/>
<keyword evidence="3 8" id="KW-0274">FAD</keyword>
<dbReference type="InterPro" id="IPR023753">
    <property type="entry name" value="FAD/NAD-binding_dom"/>
</dbReference>
<accession>A0A0G3G047</accession>
<dbReference type="GO" id="GO:0045454">
    <property type="term" value="P:cell redox homeostasis"/>
    <property type="evidence" value="ECO:0007669"/>
    <property type="project" value="InterPro"/>
</dbReference>
<name>A0A0G3G047_9GAMM</name>
<dbReference type="Gene3D" id="3.50.50.60">
    <property type="entry name" value="FAD/NAD(P)-binding domain"/>
    <property type="match status" value="2"/>
</dbReference>
<dbReference type="GO" id="GO:0050660">
    <property type="term" value="F:flavin adenine dinucleotide binding"/>
    <property type="evidence" value="ECO:0007669"/>
    <property type="project" value="InterPro"/>
</dbReference>
<keyword evidence="8" id="KW-0520">NAD</keyword>
<dbReference type="GO" id="GO:0034599">
    <property type="term" value="P:cellular response to oxidative stress"/>
    <property type="evidence" value="ECO:0007669"/>
    <property type="project" value="TreeGrafter"/>
</dbReference>
<dbReference type="Pfam" id="PF07992">
    <property type="entry name" value="Pyr_redox_2"/>
    <property type="match status" value="1"/>
</dbReference>
<feature type="disulfide bond" description="Redox-active" evidence="9">
    <location>
        <begin position="41"/>
        <end position="46"/>
    </location>
</feature>
<keyword evidence="8" id="KW-0547">Nucleotide-binding</keyword>
<evidence type="ECO:0000256" key="3">
    <source>
        <dbReference type="ARBA" id="ARBA00022827"/>
    </source>
</evidence>
<keyword evidence="14" id="KW-1185">Reference proteome</keyword>
<keyword evidence="6 10" id="KW-0676">Redox-active center</keyword>
<dbReference type="GO" id="GO:0004362">
    <property type="term" value="F:glutathione-disulfide reductase (NADPH) activity"/>
    <property type="evidence" value="ECO:0007669"/>
    <property type="project" value="UniProtKB-EC"/>
</dbReference>
<feature type="domain" description="FAD/NAD(P)-binding" evidence="12">
    <location>
        <begin position="4"/>
        <end position="317"/>
    </location>
</feature>
<feature type="binding site" evidence="8">
    <location>
        <position position="261"/>
    </location>
    <ligand>
        <name>NAD(+)</name>
        <dbReference type="ChEBI" id="CHEBI:57540"/>
    </ligand>
</feature>
<dbReference type="SUPFAM" id="SSF55424">
    <property type="entry name" value="FAD/NAD-linked reductases, dimerisation (C-terminal) domain"/>
    <property type="match status" value="1"/>
</dbReference>
<protein>
    <submittedName>
        <fullName evidence="13">Glutathione reductase</fullName>
        <ecNumber evidence="13">1.8.1.7</ecNumber>
    </submittedName>
</protein>
<dbReference type="SUPFAM" id="SSF51905">
    <property type="entry name" value="FAD/NAD(P)-binding domain"/>
    <property type="match status" value="1"/>
</dbReference>
<dbReference type="EC" id="1.8.1.7" evidence="13"/>
<evidence type="ECO:0000256" key="4">
    <source>
        <dbReference type="ARBA" id="ARBA00023002"/>
    </source>
</evidence>
<evidence type="ECO:0000256" key="9">
    <source>
        <dbReference type="PIRSR" id="PIRSR000350-4"/>
    </source>
</evidence>
<dbReference type="InterPro" id="IPR004099">
    <property type="entry name" value="Pyr_nucl-diS_OxRdtase_dimer"/>
</dbReference>
<dbReference type="Gene3D" id="3.30.390.30">
    <property type="match status" value="1"/>
</dbReference>
<evidence type="ECO:0000256" key="10">
    <source>
        <dbReference type="RuleBase" id="RU003691"/>
    </source>
</evidence>
<keyword evidence="5" id="KW-1015">Disulfide bond</keyword>
<evidence type="ECO:0000256" key="1">
    <source>
        <dbReference type="ARBA" id="ARBA00007532"/>
    </source>
</evidence>
<evidence type="ECO:0000256" key="7">
    <source>
        <dbReference type="PIRSR" id="PIRSR000350-2"/>
    </source>
</evidence>
<dbReference type="InterPro" id="IPR036188">
    <property type="entry name" value="FAD/NAD-bd_sf"/>
</dbReference>
<dbReference type="PATRIC" id="fig|106634.4.peg.819"/>
<dbReference type="EMBL" id="CP011367">
    <property type="protein sequence ID" value="AKJ94588.1"/>
    <property type="molecule type" value="Genomic_DNA"/>
</dbReference>
<reference evidence="13 14" key="1">
    <citation type="submission" date="2015-04" db="EMBL/GenBank/DDBJ databases">
        <title>Complete Sequence for the Genome of the Thioalkalivibrio versutus D301.</title>
        <authorList>
            <person name="Mu T."/>
            <person name="Zhou J."/>
            <person name="Xu X."/>
        </authorList>
    </citation>
    <scope>NUCLEOTIDE SEQUENCE [LARGE SCALE GENOMIC DNA]</scope>
    <source>
        <strain evidence="13 14">D301</strain>
    </source>
</reference>
<dbReference type="STRING" id="106634.TVD_04030"/>